<feature type="compositionally biased region" description="Polar residues" evidence="1">
    <location>
        <begin position="20"/>
        <end position="35"/>
    </location>
</feature>
<reference evidence="3" key="1">
    <citation type="submission" date="2024-02" db="UniProtKB">
        <authorList>
            <consortium name="WormBaseParasite"/>
        </authorList>
    </citation>
    <scope>IDENTIFICATION</scope>
</reference>
<evidence type="ECO:0000256" key="1">
    <source>
        <dbReference type="SAM" id="MobiDB-lite"/>
    </source>
</evidence>
<name>A0AAF3EWD3_9BILA</name>
<feature type="region of interest" description="Disordered" evidence="1">
    <location>
        <begin position="20"/>
        <end position="39"/>
    </location>
</feature>
<dbReference type="AlphaFoldDB" id="A0AAF3EWD3"/>
<accession>A0AAF3EWD3</accession>
<proteinExistence type="predicted"/>
<evidence type="ECO:0000313" key="2">
    <source>
        <dbReference type="Proteomes" id="UP000887575"/>
    </source>
</evidence>
<keyword evidence="2" id="KW-1185">Reference proteome</keyword>
<evidence type="ECO:0000313" key="3">
    <source>
        <dbReference type="WBParaSite" id="MBELARI_LOCUS18510"/>
    </source>
</evidence>
<dbReference type="WBParaSite" id="MBELARI_LOCUS18510">
    <property type="protein sequence ID" value="MBELARI_LOCUS18510"/>
    <property type="gene ID" value="MBELARI_LOCUS18510"/>
</dbReference>
<organism evidence="2 3">
    <name type="scientific">Mesorhabditis belari</name>
    <dbReference type="NCBI Taxonomy" id="2138241"/>
    <lineage>
        <taxon>Eukaryota</taxon>
        <taxon>Metazoa</taxon>
        <taxon>Ecdysozoa</taxon>
        <taxon>Nematoda</taxon>
        <taxon>Chromadorea</taxon>
        <taxon>Rhabditida</taxon>
        <taxon>Rhabditina</taxon>
        <taxon>Rhabditomorpha</taxon>
        <taxon>Rhabditoidea</taxon>
        <taxon>Rhabditidae</taxon>
        <taxon>Mesorhabditinae</taxon>
        <taxon>Mesorhabditis</taxon>
    </lineage>
</organism>
<sequence>MSSRNQREAPLETMAIRVQTESVETAAQSSTPQEEVQQRKKYNMPAGFCQYVAEMQRNKRALNKLKVTTMDNGYRYEMQGDKKGSEEETLRLLRHNYNLLPAKRKLELELKYRSQKSSSKRLCMEATEGRLAPVDVEEIGKYARRSNPSELVFASHTEHKMLMTKLNLYDGSCPLCDFFGSEFNEGKELPKLTLVHLLAHPHAVLYACHFCLHAFTTSHLLNVHECKEFRDWKNAQKSLQPPEMVEARVFVGCTDCGKYLRCRSSEIESLQKFVEEHLVNRIVTIVVNFAGHTPNKNPEVMFKTVPSFARQLSSSCLQCGTEPFTSPEEAVAHFSDINKHPDTQQKECHKCKRPLPFGINKSEHLLKCYQICDERTKNSILLADWLSTTAPLLWDGAVQCEMNGSRMPQNLEKVSQEYADREQSLTIERMQARERREQEELFRFRTQLGIPEETPRHGVWTQNYERSVDLSVYGIGGNVADKDFKTIRLLCGVERAATMLKEHIARFQEDVILNSSFHNKVSAEERLGKLYLCLACYCFVHGEMALANHLTTCQPNEDPRDSVKVFTVHMHEIQNARQAYHCFQCSFYGCSLLSLRVHLATRHQIGTNVLLEKGESSKVRLTLGMQFDQTLGLVNGKLPRRSRQSPYGTSNPTMAFQLETLLLSESLDETMGNLKEKINSTSAARSEEPMQTTPMDTSMIEEINVATEIQENLPEELEPQEVIPATRSNPDNEQTRIAANNEETLTESYLDIVIAKPKNVTTDDIQSTSLRTESGGTLAKNQTESRQIEDELIIDLTEEEQSVLKRRVSIAVNLTSILQEPIREETNYVGAKDNSSSAKDADDDDIILVDVPRLKETISKQIQVVRAPSDDADCMIEEVDTNAVGRPKSSSLQTDVMIILQLNIDWMAVAPPQLTLNMACR</sequence>
<protein>
    <submittedName>
        <fullName evidence="3">Uncharacterized protein</fullName>
    </submittedName>
</protein>
<dbReference type="Proteomes" id="UP000887575">
    <property type="component" value="Unassembled WGS sequence"/>
</dbReference>